<feature type="transmembrane region" description="Helical" evidence="2">
    <location>
        <begin position="234"/>
        <end position="253"/>
    </location>
</feature>
<feature type="transmembrane region" description="Helical" evidence="2">
    <location>
        <begin position="119"/>
        <end position="138"/>
    </location>
</feature>
<dbReference type="PANTHER" id="PTHR11360">
    <property type="entry name" value="MONOCARBOXYLATE TRANSPORTER"/>
    <property type="match status" value="1"/>
</dbReference>
<feature type="transmembrane region" description="Helical" evidence="2">
    <location>
        <begin position="260"/>
        <end position="282"/>
    </location>
</feature>
<evidence type="ECO:0000259" key="3">
    <source>
        <dbReference type="PROSITE" id="PS50850"/>
    </source>
</evidence>
<evidence type="ECO:0000313" key="5">
    <source>
        <dbReference type="Proteomes" id="UP001159427"/>
    </source>
</evidence>
<keyword evidence="5" id="KW-1185">Reference proteome</keyword>
<dbReference type="InterPro" id="IPR011701">
    <property type="entry name" value="MFS"/>
</dbReference>
<feature type="transmembrane region" description="Helical" evidence="2">
    <location>
        <begin position="86"/>
        <end position="107"/>
    </location>
</feature>
<keyword evidence="2" id="KW-0472">Membrane</keyword>
<feature type="transmembrane region" description="Helical" evidence="2">
    <location>
        <begin position="204"/>
        <end position="222"/>
    </location>
</feature>
<dbReference type="Gene3D" id="1.20.1250.20">
    <property type="entry name" value="MFS general substrate transporter like domains"/>
    <property type="match status" value="1"/>
</dbReference>
<organism evidence="4 5">
    <name type="scientific">Porites evermanni</name>
    <dbReference type="NCBI Taxonomy" id="104178"/>
    <lineage>
        <taxon>Eukaryota</taxon>
        <taxon>Metazoa</taxon>
        <taxon>Cnidaria</taxon>
        <taxon>Anthozoa</taxon>
        <taxon>Hexacorallia</taxon>
        <taxon>Scleractinia</taxon>
        <taxon>Fungiina</taxon>
        <taxon>Poritidae</taxon>
        <taxon>Porites</taxon>
    </lineage>
</organism>
<feature type="transmembrane region" description="Helical" evidence="2">
    <location>
        <begin position="40"/>
        <end position="66"/>
    </location>
</feature>
<dbReference type="InterPro" id="IPR036259">
    <property type="entry name" value="MFS_trans_sf"/>
</dbReference>
<keyword evidence="2" id="KW-1133">Transmembrane helix</keyword>
<feature type="transmembrane region" description="Helical" evidence="2">
    <location>
        <begin position="12"/>
        <end position="33"/>
    </location>
</feature>
<comment type="subcellular location">
    <subcellularLocation>
        <location evidence="1">Membrane</location>
        <topology evidence="1">Multi-pass membrane protein</topology>
    </subcellularLocation>
</comment>
<proteinExistence type="predicted"/>
<feature type="domain" description="Major facilitator superfamily (MFS) profile" evidence="3">
    <location>
        <begin position="168"/>
        <end position="318"/>
    </location>
</feature>
<dbReference type="Pfam" id="PF07690">
    <property type="entry name" value="MFS_1"/>
    <property type="match status" value="1"/>
</dbReference>
<gene>
    <name evidence="4" type="ORF">PEVE_00027654</name>
</gene>
<evidence type="ECO:0000256" key="2">
    <source>
        <dbReference type="SAM" id="Phobius"/>
    </source>
</evidence>
<dbReference type="EMBL" id="CALNXI010003802">
    <property type="protein sequence ID" value="CAH3194345.1"/>
    <property type="molecule type" value="Genomic_DNA"/>
</dbReference>
<evidence type="ECO:0000313" key="4">
    <source>
        <dbReference type="EMBL" id="CAH3194345.1"/>
    </source>
</evidence>
<reference evidence="4 5" key="1">
    <citation type="submission" date="2022-05" db="EMBL/GenBank/DDBJ databases">
        <authorList>
            <consortium name="Genoscope - CEA"/>
            <person name="William W."/>
        </authorList>
    </citation>
    <scope>NUCLEOTIDE SEQUENCE [LARGE SCALE GENOMIC DNA]</scope>
</reference>
<dbReference type="InterPro" id="IPR050327">
    <property type="entry name" value="Proton-linked_MCT"/>
</dbReference>
<feature type="transmembrane region" description="Helical" evidence="2">
    <location>
        <begin position="294"/>
        <end position="317"/>
    </location>
</feature>
<dbReference type="PROSITE" id="PS50850">
    <property type="entry name" value="MFS"/>
    <property type="match status" value="1"/>
</dbReference>
<dbReference type="PANTHER" id="PTHR11360:SF251">
    <property type="entry name" value="MAJOR FACILITATOR SUPERFAMILY (MFS) PROFILE DOMAIN-CONTAINING PROTEIN"/>
    <property type="match status" value="1"/>
</dbReference>
<accession>A0ABN8SWM8</accession>
<feature type="transmembrane region" description="Helical" evidence="2">
    <location>
        <begin position="169"/>
        <end position="192"/>
    </location>
</feature>
<dbReference type="Proteomes" id="UP001159427">
    <property type="component" value="Unassembled WGS sequence"/>
</dbReference>
<name>A0ABN8SWM8_9CNID</name>
<keyword evidence="2" id="KW-0812">Transmembrane</keyword>
<protein>
    <recommendedName>
        <fullName evidence="3">Major facilitator superfamily (MFS) profile domain-containing protein</fullName>
    </recommendedName>
</protein>
<dbReference type="SUPFAM" id="SSF103473">
    <property type="entry name" value="MFS general substrate transporter"/>
    <property type="match status" value="1"/>
</dbReference>
<dbReference type="InterPro" id="IPR020846">
    <property type="entry name" value="MFS_dom"/>
</dbReference>
<sequence>MKDLKADPADTAWIGSIAFGVNFLFGPVASSLCQRFSCRLVAAAGGLIAVFGFLITSFANSVYFIYFTYSVVWGFGSSLSFATTTFVLANGIVTGGSGVGALAMGPFYHLILSNLGWQILLRILSGFAFLIFVSALFYRPLPAKYNRVHAESKERAKLFDLSVWKIKPFVFLVVSISLLHIGYFIPFIHLPNYSEILGVPESKASLLIGFLSIASTLSRVLFGLMLNHPRVNRFYVLQVCFVMMAVICTLCPLARDYTGLILYAVGFGMFDGCFILLIAITINDVVGRNRLPQALGTLYGVMSLPVIFGPPLAGIGLL</sequence>
<comment type="caution">
    <text evidence="4">The sequence shown here is derived from an EMBL/GenBank/DDBJ whole genome shotgun (WGS) entry which is preliminary data.</text>
</comment>
<evidence type="ECO:0000256" key="1">
    <source>
        <dbReference type="ARBA" id="ARBA00004141"/>
    </source>
</evidence>